<keyword evidence="2" id="KW-0548">Nucleotidyltransferase</keyword>
<name>A0A917H2A0_9BACT</name>
<dbReference type="GO" id="GO:0016779">
    <property type="term" value="F:nucleotidyltransferase activity"/>
    <property type="evidence" value="ECO:0007669"/>
    <property type="project" value="UniProtKB-KW"/>
</dbReference>
<keyword evidence="2" id="KW-0808">Transferase</keyword>
<reference evidence="2" key="1">
    <citation type="journal article" date="2014" name="Int. J. Syst. Evol. Microbiol.">
        <title>Complete genome sequence of Corynebacterium casei LMG S-19264T (=DSM 44701T), isolated from a smear-ripened cheese.</title>
        <authorList>
            <consortium name="US DOE Joint Genome Institute (JGI-PGF)"/>
            <person name="Walter F."/>
            <person name="Albersmeier A."/>
            <person name="Kalinowski J."/>
            <person name="Ruckert C."/>
        </authorList>
    </citation>
    <scope>NUCLEOTIDE SEQUENCE</scope>
    <source>
        <strain evidence="2">CGMCC 1.12997</strain>
    </source>
</reference>
<dbReference type="AlphaFoldDB" id="A0A917H2A0"/>
<evidence type="ECO:0000313" key="2">
    <source>
        <dbReference type="EMBL" id="GGG64964.1"/>
    </source>
</evidence>
<dbReference type="Gene3D" id="3.40.50.1110">
    <property type="entry name" value="SGNH hydrolase"/>
    <property type="match status" value="1"/>
</dbReference>
<feature type="domain" description="SGNH hydrolase-type esterase" evidence="1">
    <location>
        <begin position="94"/>
        <end position="235"/>
    </location>
</feature>
<dbReference type="InterPro" id="IPR051532">
    <property type="entry name" value="Ester_Hydrolysis_Enzymes"/>
</dbReference>
<comment type="caution">
    <text evidence="2">The sequence shown here is derived from an EMBL/GenBank/DDBJ whole genome shotgun (WGS) entry which is preliminary data.</text>
</comment>
<dbReference type="RefSeq" id="WP_188552412.1">
    <property type="nucleotide sequence ID" value="NZ_BMGT01000001.1"/>
</dbReference>
<reference evidence="2" key="2">
    <citation type="submission" date="2020-09" db="EMBL/GenBank/DDBJ databases">
        <authorList>
            <person name="Sun Q."/>
            <person name="Zhou Y."/>
        </authorList>
    </citation>
    <scope>NUCLEOTIDE SEQUENCE</scope>
    <source>
        <strain evidence="2">CGMCC 1.12997</strain>
    </source>
</reference>
<dbReference type="Proteomes" id="UP000647241">
    <property type="component" value="Unassembled WGS sequence"/>
</dbReference>
<dbReference type="EMBL" id="BMGT01000001">
    <property type="protein sequence ID" value="GGG64964.1"/>
    <property type="molecule type" value="Genomic_DNA"/>
</dbReference>
<keyword evidence="3" id="KW-1185">Reference proteome</keyword>
<protein>
    <submittedName>
        <fullName evidence="2">Acylneuraminate cytidylyltransferase</fullName>
    </submittedName>
</protein>
<dbReference type="PANTHER" id="PTHR30383">
    <property type="entry name" value="THIOESTERASE 1/PROTEASE 1/LYSOPHOSPHOLIPASE L1"/>
    <property type="match status" value="1"/>
</dbReference>
<dbReference type="InterPro" id="IPR013830">
    <property type="entry name" value="SGNH_hydro"/>
</dbReference>
<gene>
    <name evidence="2" type="ORF">GCM10011585_03230</name>
</gene>
<sequence length="251" mass="27218">MTVTRILAKLLSGVVLLPVVVWGQATVAPAPSTADMARTIAAMQAKLADWPQLEHYRTANAALPPVAAGEQRVIFFGASVAEFWSTRGAPFFPGKPYIDRGIGGQNSAQMLVRFRQDVINLHPAAVVFLEGTNDVSQNMTAEMSENNWQSIIELAKANGIPMILTSITPSTHFPWKPEMHPAETIRQLNAWLKDYAANHSLIYLDFYPALANADGGMKADLTVDGVHPNKQGYAAMAPLAQAGIDQALGRR</sequence>
<proteinExistence type="predicted"/>
<dbReference type="Pfam" id="PF13472">
    <property type="entry name" value="Lipase_GDSL_2"/>
    <property type="match status" value="1"/>
</dbReference>
<dbReference type="SUPFAM" id="SSF52266">
    <property type="entry name" value="SGNH hydrolase"/>
    <property type="match status" value="1"/>
</dbReference>
<accession>A0A917H2A0</accession>
<evidence type="ECO:0000259" key="1">
    <source>
        <dbReference type="Pfam" id="PF13472"/>
    </source>
</evidence>
<evidence type="ECO:0000313" key="3">
    <source>
        <dbReference type="Proteomes" id="UP000647241"/>
    </source>
</evidence>
<dbReference type="GO" id="GO:0004622">
    <property type="term" value="F:phosphatidylcholine lysophospholipase activity"/>
    <property type="evidence" value="ECO:0007669"/>
    <property type="project" value="TreeGrafter"/>
</dbReference>
<dbReference type="PANTHER" id="PTHR30383:SF5">
    <property type="entry name" value="SGNH HYDROLASE-TYPE ESTERASE DOMAIN-CONTAINING PROTEIN"/>
    <property type="match status" value="1"/>
</dbReference>
<organism evidence="2 3">
    <name type="scientific">Edaphobacter dinghuensis</name>
    <dbReference type="NCBI Taxonomy" id="1560005"/>
    <lineage>
        <taxon>Bacteria</taxon>
        <taxon>Pseudomonadati</taxon>
        <taxon>Acidobacteriota</taxon>
        <taxon>Terriglobia</taxon>
        <taxon>Terriglobales</taxon>
        <taxon>Acidobacteriaceae</taxon>
        <taxon>Edaphobacter</taxon>
    </lineage>
</organism>
<dbReference type="InterPro" id="IPR036514">
    <property type="entry name" value="SGNH_hydro_sf"/>
</dbReference>